<dbReference type="Pfam" id="PF25488">
    <property type="entry name" value="RNaseT2L_C"/>
    <property type="match status" value="1"/>
</dbReference>
<dbReference type="PROSITE" id="PS00531">
    <property type="entry name" value="RNASE_T2_2"/>
    <property type="match status" value="1"/>
</dbReference>
<keyword evidence="6" id="KW-0926">Vacuole</keyword>
<evidence type="ECO:0000256" key="17">
    <source>
        <dbReference type="RuleBase" id="RU004328"/>
    </source>
</evidence>
<dbReference type="Proteomes" id="UP000824998">
    <property type="component" value="Unassembled WGS sequence"/>
</dbReference>
<evidence type="ECO:0000256" key="8">
    <source>
        <dbReference type="ARBA" id="ARBA00022729"/>
    </source>
</evidence>
<dbReference type="PANTHER" id="PTHR11240">
    <property type="entry name" value="RIBONUCLEASE T2"/>
    <property type="match status" value="1"/>
</dbReference>
<evidence type="ECO:0000256" key="12">
    <source>
        <dbReference type="ARBA" id="ARBA00023180"/>
    </source>
</evidence>
<evidence type="ECO:0000256" key="13">
    <source>
        <dbReference type="ARBA" id="ARBA00023239"/>
    </source>
</evidence>
<keyword evidence="9" id="KW-0255">Endonuclease</keyword>
<proteinExistence type="inferred from homology"/>
<dbReference type="InterPro" id="IPR057328">
    <property type="entry name" value="RNaseT2L_C"/>
</dbReference>
<dbReference type="InterPro" id="IPR001568">
    <property type="entry name" value="RNase_T2-like"/>
</dbReference>
<evidence type="ECO:0000313" key="21">
    <source>
        <dbReference type="Proteomes" id="UP000824998"/>
    </source>
</evidence>
<dbReference type="InterPro" id="IPR033697">
    <property type="entry name" value="Ribonuclease_T2_eukaryotic"/>
</dbReference>
<dbReference type="OrthoDB" id="435754at2759"/>
<dbReference type="GO" id="GO:0005576">
    <property type="term" value="C:extracellular region"/>
    <property type="evidence" value="ECO:0007669"/>
    <property type="project" value="TreeGrafter"/>
</dbReference>
<organism evidence="20 21">
    <name type="scientific">Amylocarpus encephaloides</name>
    <dbReference type="NCBI Taxonomy" id="45428"/>
    <lineage>
        <taxon>Eukaryota</taxon>
        <taxon>Fungi</taxon>
        <taxon>Dikarya</taxon>
        <taxon>Ascomycota</taxon>
        <taxon>Pezizomycotina</taxon>
        <taxon>Leotiomycetes</taxon>
        <taxon>Helotiales</taxon>
        <taxon>Helotiales incertae sedis</taxon>
        <taxon>Amylocarpus</taxon>
    </lineage>
</organism>
<evidence type="ECO:0000256" key="2">
    <source>
        <dbReference type="ARBA" id="ARBA00004496"/>
    </source>
</evidence>
<dbReference type="FunFam" id="3.90.730.10:FF:000004">
    <property type="entry name" value="Ribonuclease T2-like"/>
    <property type="match status" value="1"/>
</dbReference>
<dbReference type="InterPro" id="IPR033130">
    <property type="entry name" value="RNase_T2_His_AS_2"/>
</dbReference>
<reference evidence="20" key="1">
    <citation type="journal article" date="2021" name="IMA Fungus">
        <title>Genomic characterization of three marine fungi, including Emericellopsis atlantica sp. nov. with signatures of a generalist lifestyle and marine biomass degradation.</title>
        <authorList>
            <person name="Hagestad O.C."/>
            <person name="Hou L."/>
            <person name="Andersen J.H."/>
            <person name="Hansen E.H."/>
            <person name="Altermark B."/>
            <person name="Li C."/>
            <person name="Kuhnert E."/>
            <person name="Cox R.J."/>
            <person name="Crous P.W."/>
            <person name="Spatafora J.W."/>
            <person name="Lail K."/>
            <person name="Amirebrahimi M."/>
            <person name="Lipzen A."/>
            <person name="Pangilinan J."/>
            <person name="Andreopoulos W."/>
            <person name="Hayes R.D."/>
            <person name="Ng V."/>
            <person name="Grigoriev I.V."/>
            <person name="Jackson S.A."/>
            <person name="Sutton T.D.S."/>
            <person name="Dobson A.D.W."/>
            <person name="Rama T."/>
        </authorList>
    </citation>
    <scope>NUCLEOTIDE SEQUENCE</scope>
    <source>
        <strain evidence="20">TRa018bII</strain>
    </source>
</reference>
<keyword evidence="5" id="KW-0963">Cytoplasm</keyword>
<dbReference type="InterPro" id="IPR018188">
    <property type="entry name" value="RNase_T2_His_AS_1"/>
</dbReference>
<comment type="function">
    <text evidence="14">Rnase which modulates cell survival under stress conditions. Released from the vacuole to the cytoplasm during stress to promote tRNA and rRNA cleavage and to activate separately a downstream pathway that promotes cell death. Involved in cell size, vacuolar morphology and growth at high temperatures and high salt concentration.</text>
</comment>
<evidence type="ECO:0000256" key="9">
    <source>
        <dbReference type="ARBA" id="ARBA00022759"/>
    </source>
</evidence>
<sequence>MRSSLFLSLALPAGIAASCNADNCLRALRATARLEAAQSFCATFTTASVTETSAIPSYAVAGCTGNVASRVSSACSCISTPSTTSTFVPSTSTSTSVATSTPTGFPTGPKDCLDPQLSCHNTTAVADLCCFNAPGGQLLQTQFWDTSPSTGPNNSWTIHGLWPDHCDGTYDANCDPSREFTNITAILEYYNKTDLLTYMNTYWKDYQGNDESFWEHEWGKHGTCISTLEPSCYGGGYKGQEEVVEYFEQTVGLFGGLDSYSILANAGILPSRSQTYTLLEIQSALTTFHSQPVTLGCSSGALDEIWYHFNVLGSVQTGSFIPAPPDGSKSDCPATGIKYLPKYQATPTSTGTGGGPTGTGVPYVGKGYLNAFTGDGGKKGCLISAGTWYTTGTCATYNAVTVGDGFTLTSSKGPCTVQGDDSFSCAAPNAAGTVFRALNGSLAYAGSSNFYAAAVPVGSVQQKVFTRVDAVPVSFVWQSL</sequence>
<dbReference type="Pfam" id="PF00445">
    <property type="entry name" value="Ribonuclease_T2"/>
    <property type="match status" value="1"/>
</dbReference>
<feature type="signal peptide" evidence="18">
    <location>
        <begin position="1"/>
        <end position="21"/>
    </location>
</feature>
<protein>
    <recommendedName>
        <fullName evidence="15">Ribonuclease T2-like</fullName>
        <ecNumber evidence="4">4.6.1.19</ecNumber>
    </recommendedName>
</protein>
<evidence type="ECO:0000256" key="1">
    <source>
        <dbReference type="ARBA" id="ARBA00004410"/>
    </source>
</evidence>
<comment type="subcellular location">
    <subcellularLocation>
        <location evidence="2">Cytoplasm</location>
    </subcellularLocation>
    <subcellularLocation>
        <location evidence="1">Vacuole lumen</location>
    </subcellularLocation>
</comment>
<evidence type="ECO:0000256" key="16">
    <source>
        <dbReference type="PIRSR" id="PIRSR633697-1"/>
    </source>
</evidence>
<comment type="similarity">
    <text evidence="3 17">Belongs to the RNase T2 family.</text>
</comment>
<dbReference type="GO" id="GO:0003723">
    <property type="term" value="F:RNA binding"/>
    <property type="evidence" value="ECO:0007669"/>
    <property type="project" value="InterPro"/>
</dbReference>
<evidence type="ECO:0000256" key="11">
    <source>
        <dbReference type="ARBA" id="ARBA00023157"/>
    </source>
</evidence>
<evidence type="ECO:0000256" key="5">
    <source>
        <dbReference type="ARBA" id="ARBA00022490"/>
    </source>
</evidence>
<dbReference type="EMBL" id="MU251610">
    <property type="protein sequence ID" value="KAG9231310.1"/>
    <property type="molecule type" value="Genomic_DNA"/>
</dbReference>
<feature type="chain" id="PRO_5040246496" description="Ribonuclease T2-like" evidence="18">
    <location>
        <begin position="22"/>
        <end position="480"/>
    </location>
</feature>
<dbReference type="PANTHER" id="PTHR11240:SF79">
    <property type="entry name" value="RIBONUCLEASE T2"/>
    <property type="match status" value="1"/>
</dbReference>
<dbReference type="SUPFAM" id="SSF55895">
    <property type="entry name" value="Ribonuclease Rh-like"/>
    <property type="match status" value="1"/>
</dbReference>
<keyword evidence="7" id="KW-0540">Nuclease</keyword>
<evidence type="ECO:0000256" key="7">
    <source>
        <dbReference type="ARBA" id="ARBA00022722"/>
    </source>
</evidence>
<dbReference type="GO" id="GO:0006401">
    <property type="term" value="P:RNA catabolic process"/>
    <property type="evidence" value="ECO:0007669"/>
    <property type="project" value="TreeGrafter"/>
</dbReference>
<evidence type="ECO:0000256" key="6">
    <source>
        <dbReference type="ARBA" id="ARBA00022554"/>
    </source>
</evidence>
<evidence type="ECO:0000313" key="20">
    <source>
        <dbReference type="EMBL" id="KAG9231310.1"/>
    </source>
</evidence>
<comment type="caution">
    <text evidence="20">The sequence shown here is derived from an EMBL/GenBank/DDBJ whole genome shotgun (WGS) entry which is preliminary data.</text>
</comment>
<evidence type="ECO:0000256" key="10">
    <source>
        <dbReference type="ARBA" id="ARBA00022801"/>
    </source>
</evidence>
<keyword evidence="11" id="KW-1015">Disulfide bond</keyword>
<dbReference type="Gene3D" id="3.90.730.10">
    <property type="entry name" value="Ribonuclease T2-like"/>
    <property type="match status" value="1"/>
</dbReference>
<keyword evidence="12" id="KW-0325">Glycoprotein</keyword>
<evidence type="ECO:0000256" key="4">
    <source>
        <dbReference type="ARBA" id="ARBA00012571"/>
    </source>
</evidence>
<keyword evidence="8 18" id="KW-0732">Signal</keyword>
<dbReference type="EC" id="4.6.1.19" evidence="4"/>
<dbReference type="GO" id="GO:0016787">
    <property type="term" value="F:hydrolase activity"/>
    <property type="evidence" value="ECO:0007669"/>
    <property type="project" value="UniProtKB-KW"/>
</dbReference>
<feature type="active site" evidence="16">
    <location>
        <position position="217"/>
    </location>
</feature>
<dbReference type="CDD" id="cd01061">
    <property type="entry name" value="RNase_T2_euk"/>
    <property type="match status" value="1"/>
</dbReference>
<evidence type="ECO:0000256" key="14">
    <source>
        <dbReference type="ARBA" id="ARBA00025494"/>
    </source>
</evidence>
<evidence type="ECO:0000256" key="15">
    <source>
        <dbReference type="ARBA" id="ARBA00071169"/>
    </source>
</evidence>
<evidence type="ECO:0000256" key="18">
    <source>
        <dbReference type="SAM" id="SignalP"/>
    </source>
</evidence>
<evidence type="ECO:0000256" key="3">
    <source>
        <dbReference type="ARBA" id="ARBA00007469"/>
    </source>
</evidence>
<keyword evidence="10" id="KW-0378">Hydrolase</keyword>
<feature type="active site" evidence="16">
    <location>
        <position position="221"/>
    </location>
</feature>
<feature type="domain" description="RNase T2-like C-terminal" evidence="19">
    <location>
        <begin position="363"/>
        <end position="478"/>
    </location>
</feature>
<keyword evidence="13" id="KW-0456">Lyase</keyword>
<feature type="active site" evidence="16">
    <location>
        <position position="159"/>
    </location>
</feature>
<name>A0A9P7YCQ9_9HELO</name>
<dbReference type="InterPro" id="IPR036430">
    <property type="entry name" value="RNase_T2-like_sf"/>
</dbReference>
<dbReference type="AlphaFoldDB" id="A0A9P7YCQ9"/>
<dbReference type="GO" id="GO:0033897">
    <property type="term" value="F:ribonuclease T2 activity"/>
    <property type="evidence" value="ECO:0007669"/>
    <property type="project" value="UniProtKB-EC"/>
</dbReference>
<evidence type="ECO:0000259" key="19">
    <source>
        <dbReference type="Pfam" id="PF25488"/>
    </source>
</evidence>
<dbReference type="GO" id="GO:0005775">
    <property type="term" value="C:vacuolar lumen"/>
    <property type="evidence" value="ECO:0007669"/>
    <property type="project" value="UniProtKB-SubCell"/>
</dbReference>
<gene>
    <name evidence="20" type="ORF">BJ875DRAFT_123118</name>
</gene>
<dbReference type="PROSITE" id="PS00530">
    <property type="entry name" value="RNASE_T2_1"/>
    <property type="match status" value="1"/>
</dbReference>
<dbReference type="PROSITE" id="PS51257">
    <property type="entry name" value="PROKAR_LIPOPROTEIN"/>
    <property type="match status" value="1"/>
</dbReference>
<accession>A0A9P7YCQ9</accession>
<keyword evidence="21" id="KW-1185">Reference proteome</keyword>